<sequence>MTAMTALNAERIKLVTIRSPLWSALAAAALSLGVAALQGATAYGAAGLAPQQAAMGVAVFGVPLLMVVAAMTVTGEYRTGTIRYTFAATPNRTLVLAAKAVVCALFSAVFTVVLVIAAVAVARLSADPMIGADLSLAGPEVWRLALALAVFAAVAAVLGVAVGALVRHAAGAVAILLLWPLVVEPILGNLPTVGPRIGPFLPFGNVFTFADVQWLFPTYAMPWGPFGSLCYFVVVVAVAFAAATVVVGSRDA</sequence>
<organism evidence="2 3">
    <name type="scientific">Mycolicibacterium sediminis</name>
    <dbReference type="NCBI Taxonomy" id="1286180"/>
    <lineage>
        <taxon>Bacteria</taxon>
        <taxon>Bacillati</taxon>
        <taxon>Actinomycetota</taxon>
        <taxon>Actinomycetes</taxon>
        <taxon>Mycobacteriales</taxon>
        <taxon>Mycobacteriaceae</taxon>
        <taxon>Mycolicibacterium</taxon>
    </lineage>
</organism>
<feature type="transmembrane region" description="Helical" evidence="1">
    <location>
        <begin position="169"/>
        <end position="187"/>
    </location>
</feature>
<keyword evidence="1" id="KW-0472">Membrane</keyword>
<dbReference type="KEGG" id="msei:MSEDJ_18930"/>
<keyword evidence="1" id="KW-0812">Transmembrane</keyword>
<name>A0A7I7QP64_9MYCO</name>
<keyword evidence="3" id="KW-1185">Reference proteome</keyword>
<dbReference type="EMBL" id="AP022588">
    <property type="protein sequence ID" value="BBY27797.1"/>
    <property type="molecule type" value="Genomic_DNA"/>
</dbReference>
<accession>A0A7I7QP64</accession>
<feature type="transmembrane region" description="Helical" evidence="1">
    <location>
        <begin position="54"/>
        <end position="73"/>
    </location>
</feature>
<protein>
    <submittedName>
        <fullName evidence="2">ABC transporter permease</fullName>
    </submittedName>
</protein>
<keyword evidence="1" id="KW-1133">Transmembrane helix</keyword>
<feature type="transmembrane region" description="Helical" evidence="1">
    <location>
        <begin position="141"/>
        <end position="162"/>
    </location>
</feature>
<evidence type="ECO:0000313" key="3">
    <source>
        <dbReference type="Proteomes" id="UP000467193"/>
    </source>
</evidence>
<dbReference type="RefSeq" id="WP_163796640.1">
    <property type="nucleotide sequence ID" value="NZ_AP022588.1"/>
</dbReference>
<evidence type="ECO:0000256" key="1">
    <source>
        <dbReference type="SAM" id="Phobius"/>
    </source>
</evidence>
<feature type="transmembrane region" description="Helical" evidence="1">
    <location>
        <begin position="226"/>
        <end position="247"/>
    </location>
</feature>
<gene>
    <name evidence="2" type="ORF">MSEDJ_18930</name>
</gene>
<dbReference type="Proteomes" id="UP000467193">
    <property type="component" value="Chromosome"/>
</dbReference>
<dbReference type="AlphaFoldDB" id="A0A7I7QP64"/>
<feature type="transmembrane region" description="Helical" evidence="1">
    <location>
        <begin position="94"/>
        <end position="121"/>
    </location>
</feature>
<reference evidence="2 3" key="1">
    <citation type="journal article" date="2019" name="Emerg. Microbes Infect.">
        <title>Comprehensive subspecies identification of 175 nontuberculous mycobacteria species based on 7547 genomic profiles.</title>
        <authorList>
            <person name="Matsumoto Y."/>
            <person name="Kinjo T."/>
            <person name="Motooka D."/>
            <person name="Nabeya D."/>
            <person name="Jung N."/>
            <person name="Uechi K."/>
            <person name="Horii T."/>
            <person name="Iida T."/>
            <person name="Fujita J."/>
            <person name="Nakamura S."/>
        </authorList>
    </citation>
    <scope>NUCLEOTIDE SEQUENCE [LARGE SCALE GENOMIC DNA]</scope>
    <source>
        <strain evidence="2 3">JCM 17899</strain>
    </source>
</reference>
<proteinExistence type="predicted"/>
<evidence type="ECO:0000313" key="2">
    <source>
        <dbReference type="EMBL" id="BBY27797.1"/>
    </source>
</evidence>
<dbReference type="Pfam" id="PF12730">
    <property type="entry name" value="ABC2_membrane_4"/>
    <property type="match status" value="1"/>
</dbReference>